<sequence>MRNVVPQSFMMLAVLVLTRVGLNPGPRTGATMSTATPI</sequence>
<dbReference type="EMBL" id="UINC01010974">
    <property type="protein sequence ID" value="SVA48614.1"/>
    <property type="molecule type" value="Genomic_DNA"/>
</dbReference>
<evidence type="ECO:0000313" key="1">
    <source>
        <dbReference type="EMBL" id="SVA48614.1"/>
    </source>
</evidence>
<dbReference type="AlphaFoldDB" id="A0A381W7X3"/>
<gene>
    <name evidence="1" type="ORF">METZ01_LOCUS101468</name>
</gene>
<accession>A0A381W7X3</accession>
<name>A0A381W7X3_9ZZZZ</name>
<proteinExistence type="predicted"/>
<protein>
    <submittedName>
        <fullName evidence="1">Uncharacterized protein</fullName>
    </submittedName>
</protein>
<organism evidence="1">
    <name type="scientific">marine metagenome</name>
    <dbReference type="NCBI Taxonomy" id="408172"/>
    <lineage>
        <taxon>unclassified sequences</taxon>
        <taxon>metagenomes</taxon>
        <taxon>ecological metagenomes</taxon>
    </lineage>
</organism>
<reference evidence="1" key="1">
    <citation type="submission" date="2018-05" db="EMBL/GenBank/DDBJ databases">
        <authorList>
            <person name="Lanie J.A."/>
            <person name="Ng W.-L."/>
            <person name="Kazmierczak K.M."/>
            <person name="Andrzejewski T.M."/>
            <person name="Davidsen T.M."/>
            <person name="Wayne K.J."/>
            <person name="Tettelin H."/>
            <person name="Glass J.I."/>
            <person name="Rusch D."/>
            <person name="Podicherti R."/>
            <person name="Tsui H.-C.T."/>
            <person name="Winkler M.E."/>
        </authorList>
    </citation>
    <scope>NUCLEOTIDE SEQUENCE</scope>
</reference>